<keyword evidence="3" id="KW-0808">Transferase</keyword>
<dbReference type="RefSeq" id="WP_094457754.1">
    <property type="nucleotide sequence ID" value="NZ_NOXU01000031.1"/>
</dbReference>
<dbReference type="InterPro" id="IPR052373">
    <property type="entry name" value="Gamma-glu_amide_hydrolase"/>
</dbReference>
<reference evidence="3 4" key="1">
    <citation type="submission" date="2017-07" db="EMBL/GenBank/DDBJ databases">
        <title>Niveispirillum cyanobacteriorum sp. nov., isolated from cyanobacterial aggregates in a eutrophic lake.</title>
        <authorList>
            <person name="Cai H."/>
        </authorList>
    </citation>
    <scope>NUCLEOTIDE SEQUENCE [LARGE SCALE GENOMIC DNA]</scope>
    <source>
        <strain evidence="4">TH1-14</strain>
    </source>
</reference>
<organism evidence="3 4">
    <name type="scientific">Niveispirillum lacus</name>
    <dbReference type="NCBI Taxonomy" id="1981099"/>
    <lineage>
        <taxon>Bacteria</taxon>
        <taxon>Pseudomonadati</taxon>
        <taxon>Pseudomonadota</taxon>
        <taxon>Alphaproteobacteria</taxon>
        <taxon>Rhodospirillales</taxon>
        <taxon>Azospirillaceae</taxon>
        <taxon>Niveispirillum</taxon>
    </lineage>
</organism>
<dbReference type="Gene3D" id="3.60.20.10">
    <property type="entry name" value="Glutamine Phosphoribosylpyrophosphate, subunit 1, domain 1"/>
    <property type="match status" value="1"/>
</dbReference>
<dbReference type="EMBL" id="NOXU01000031">
    <property type="protein sequence ID" value="OYQ32719.1"/>
    <property type="molecule type" value="Genomic_DNA"/>
</dbReference>
<keyword evidence="1 3" id="KW-0315">Glutamine amidotransferase</keyword>
<dbReference type="GO" id="GO:0016740">
    <property type="term" value="F:transferase activity"/>
    <property type="evidence" value="ECO:0007669"/>
    <property type="project" value="UniProtKB-KW"/>
</dbReference>
<dbReference type="InterPro" id="IPR026869">
    <property type="entry name" value="EgtC-like"/>
</dbReference>
<evidence type="ECO:0000259" key="2">
    <source>
        <dbReference type="PROSITE" id="PS51278"/>
    </source>
</evidence>
<protein>
    <submittedName>
        <fullName evidence="3">Class II glutamine amidotransferase</fullName>
    </submittedName>
</protein>
<comment type="caution">
    <text evidence="3">The sequence shown here is derived from an EMBL/GenBank/DDBJ whole genome shotgun (WGS) entry which is preliminary data.</text>
</comment>
<dbReference type="CDD" id="cd01908">
    <property type="entry name" value="YafJ"/>
    <property type="match status" value="1"/>
</dbReference>
<dbReference type="InterPro" id="IPR017932">
    <property type="entry name" value="GATase_2_dom"/>
</dbReference>
<evidence type="ECO:0000313" key="4">
    <source>
        <dbReference type="Proteomes" id="UP000216998"/>
    </source>
</evidence>
<accession>A0A255YU60</accession>
<proteinExistence type="predicted"/>
<dbReference type="Proteomes" id="UP000216998">
    <property type="component" value="Unassembled WGS sequence"/>
</dbReference>
<keyword evidence="4" id="KW-1185">Reference proteome</keyword>
<name>A0A255YU60_9PROT</name>
<dbReference type="PANTHER" id="PTHR43187:SF1">
    <property type="entry name" value="GLUTAMINE AMIDOTRANSFERASE DUG3-RELATED"/>
    <property type="match status" value="1"/>
</dbReference>
<gene>
    <name evidence="3" type="ORF">CHU95_18345</name>
</gene>
<dbReference type="SUPFAM" id="SSF56235">
    <property type="entry name" value="N-terminal nucleophile aminohydrolases (Ntn hydrolases)"/>
    <property type="match status" value="1"/>
</dbReference>
<dbReference type="PANTHER" id="PTHR43187">
    <property type="entry name" value="GLUTAMINE AMIDOTRANSFERASE DUG3-RELATED"/>
    <property type="match status" value="1"/>
</dbReference>
<feature type="domain" description="Glutamine amidotransferase type-2" evidence="2">
    <location>
        <begin position="2"/>
        <end position="272"/>
    </location>
</feature>
<sequence length="272" mass="30209">MCRWLAYAGIPIAMDTLLFQPCNSLIRQSLSAQRSVAPTNGDGFGLGWYGDLARPGLYRDTMPAWSDANLRSLAEQIRSPLFFAHVRASTGTATSRLNCHPFRYGDWLFMHNGQIGGWPAVRQDVEGMIRKDLYRHREGSTDSEAFFYLALGNGLMEDAAKAFALTVAQIVGKMRHEGVTEPFRMTAALSDGQRLYAVRWSCDGRSPSLYWTQGHIDGCRDGRVCLEQGGDSVMVLSEPLDEDASHWNEVDEGSFLVAENGRVTVQSFNPFG</sequence>
<dbReference type="OrthoDB" id="9804310at2"/>
<dbReference type="InterPro" id="IPR029055">
    <property type="entry name" value="Ntn_hydrolases_N"/>
</dbReference>
<evidence type="ECO:0000313" key="3">
    <source>
        <dbReference type="EMBL" id="OYQ32719.1"/>
    </source>
</evidence>
<dbReference type="Pfam" id="PF13230">
    <property type="entry name" value="GATase_4"/>
    <property type="match status" value="1"/>
</dbReference>
<dbReference type="PROSITE" id="PS51278">
    <property type="entry name" value="GATASE_TYPE_2"/>
    <property type="match status" value="1"/>
</dbReference>
<evidence type="ECO:0000256" key="1">
    <source>
        <dbReference type="ARBA" id="ARBA00022962"/>
    </source>
</evidence>
<dbReference type="AlphaFoldDB" id="A0A255YU60"/>